<evidence type="ECO:0000313" key="2">
    <source>
        <dbReference type="Proteomes" id="UP000288216"/>
    </source>
</evidence>
<reference evidence="1 2" key="1">
    <citation type="journal article" date="2018" name="Nat. Ecol. Evol.">
        <title>Shark genomes provide insights into elasmobranch evolution and the origin of vertebrates.</title>
        <authorList>
            <person name="Hara Y"/>
            <person name="Yamaguchi K"/>
            <person name="Onimaru K"/>
            <person name="Kadota M"/>
            <person name="Koyanagi M"/>
            <person name="Keeley SD"/>
            <person name="Tatsumi K"/>
            <person name="Tanaka K"/>
            <person name="Motone F"/>
            <person name="Kageyama Y"/>
            <person name="Nozu R"/>
            <person name="Adachi N"/>
            <person name="Nishimura O"/>
            <person name="Nakagawa R"/>
            <person name="Tanegashima C"/>
            <person name="Kiyatake I"/>
            <person name="Matsumoto R"/>
            <person name="Murakumo K"/>
            <person name="Nishida K"/>
            <person name="Terakita A"/>
            <person name="Kuratani S"/>
            <person name="Sato K"/>
            <person name="Hyodo S Kuraku.S."/>
        </authorList>
    </citation>
    <scope>NUCLEOTIDE SEQUENCE [LARGE SCALE GENOMIC DNA]</scope>
</reference>
<dbReference type="OrthoDB" id="9836301at2759"/>
<keyword evidence="2" id="KW-1185">Reference proteome</keyword>
<feature type="non-terminal residue" evidence="1">
    <location>
        <position position="1"/>
    </location>
</feature>
<dbReference type="PANTHER" id="PTHR17469:SF14">
    <property type="entry name" value="PROTEIN ITPRID1"/>
    <property type="match status" value="1"/>
</dbReference>
<protein>
    <submittedName>
        <fullName evidence="1">Uncharacterized protein</fullName>
    </submittedName>
</protein>
<dbReference type="PANTHER" id="PTHR17469">
    <property type="entry name" value="SPERM SPECIFIC ANTIGEN 2-RELATED"/>
    <property type="match status" value="1"/>
</dbReference>
<name>A0A401Q067_SCYTO</name>
<accession>A0A401Q067</accession>
<dbReference type="Proteomes" id="UP000288216">
    <property type="component" value="Unassembled WGS sequence"/>
</dbReference>
<dbReference type="InterPro" id="IPR043444">
    <property type="entry name" value="TESPA1-like"/>
</dbReference>
<gene>
    <name evidence="1" type="ORF">scyTo_0018656</name>
</gene>
<proteinExistence type="predicted"/>
<dbReference type="AlphaFoldDB" id="A0A401Q067"/>
<dbReference type="EMBL" id="BFAA01013188">
    <property type="protein sequence ID" value="GCB78771.1"/>
    <property type="molecule type" value="Genomic_DNA"/>
</dbReference>
<sequence length="95" mass="10820">DYNQQSVQEWLNTSCTLHANEHRPQSPQRTGILKRMYSIEDDLMLGIEANLYPSGMQNMSVQDYMRTLHTCSEKQTLSRWNSVASATSVASGPKR</sequence>
<comment type="caution">
    <text evidence="1">The sequence shown here is derived from an EMBL/GenBank/DDBJ whole genome shotgun (WGS) entry which is preliminary data.</text>
</comment>
<organism evidence="1 2">
    <name type="scientific">Scyliorhinus torazame</name>
    <name type="common">Cloudy catshark</name>
    <name type="synonym">Catulus torazame</name>
    <dbReference type="NCBI Taxonomy" id="75743"/>
    <lineage>
        <taxon>Eukaryota</taxon>
        <taxon>Metazoa</taxon>
        <taxon>Chordata</taxon>
        <taxon>Craniata</taxon>
        <taxon>Vertebrata</taxon>
        <taxon>Chondrichthyes</taxon>
        <taxon>Elasmobranchii</taxon>
        <taxon>Galeomorphii</taxon>
        <taxon>Galeoidea</taxon>
        <taxon>Carcharhiniformes</taxon>
        <taxon>Scyliorhinidae</taxon>
        <taxon>Scyliorhinus</taxon>
    </lineage>
</organism>
<evidence type="ECO:0000313" key="1">
    <source>
        <dbReference type="EMBL" id="GCB78771.1"/>
    </source>
</evidence>